<keyword evidence="4 7" id="KW-0378">Hydrolase</keyword>
<feature type="domain" description="Neutral/alkaline non-lysosomal ceramidase C-terminal" evidence="10">
    <location>
        <begin position="478"/>
        <end position="628"/>
    </location>
</feature>
<reference evidence="11" key="1">
    <citation type="submission" date="2022-03" db="EMBL/GenBank/DDBJ databases">
        <authorList>
            <person name="Lindestad O."/>
        </authorList>
    </citation>
    <scope>NUCLEOTIDE SEQUENCE</scope>
</reference>
<dbReference type="GO" id="GO:0005576">
    <property type="term" value="C:extracellular region"/>
    <property type="evidence" value="ECO:0007669"/>
    <property type="project" value="TreeGrafter"/>
</dbReference>
<comment type="caution">
    <text evidence="11">The sequence shown here is derived from an EMBL/GenBank/DDBJ whole genome shotgun (WGS) entry which is preliminary data.</text>
</comment>
<feature type="binding site" evidence="6">
    <location>
        <position position="398"/>
    </location>
    <ligand>
        <name>Zn(2+)</name>
        <dbReference type="ChEBI" id="CHEBI:29105"/>
    </ligand>
</feature>
<dbReference type="Pfam" id="PF04734">
    <property type="entry name" value="Ceramidase_alk"/>
    <property type="match status" value="2"/>
</dbReference>
<evidence type="ECO:0000256" key="1">
    <source>
        <dbReference type="ARBA" id="ARBA00009835"/>
    </source>
</evidence>
<evidence type="ECO:0000313" key="12">
    <source>
        <dbReference type="Proteomes" id="UP000838756"/>
    </source>
</evidence>
<feature type="transmembrane region" description="Helical" evidence="8">
    <location>
        <begin position="9"/>
        <end position="30"/>
    </location>
</feature>
<dbReference type="GO" id="GO:0046872">
    <property type="term" value="F:metal ion binding"/>
    <property type="evidence" value="ECO:0007669"/>
    <property type="project" value="UniProtKB-KW"/>
</dbReference>
<dbReference type="Gene3D" id="2.60.40.2300">
    <property type="entry name" value="Neutral/alkaline non-lysosomal ceramidase, C-terminal domain"/>
    <property type="match status" value="1"/>
</dbReference>
<evidence type="ECO:0000256" key="3">
    <source>
        <dbReference type="ARBA" id="ARBA00019235"/>
    </source>
</evidence>
<dbReference type="GO" id="GO:0046514">
    <property type="term" value="P:ceramide catabolic process"/>
    <property type="evidence" value="ECO:0007669"/>
    <property type="project" value="InterPro"/>
</dbReference>
<sequence>MGISLTGKIVIILLCLGVIAGMTTMIVFYVQDQNEITTTTSSTTTTTTVAPEPDTPYRVGVGIADMTGPCVEITFMGYAELGQTGQGIHMRQYSRAFIFVKGNTRIVLVTADVQSVGIAVRREVWFDKNFDDELSQVRIVKADGRLHGVMTWFAVHTTSMNMTNRLISSDNLGYAAYRMEKALNPRRPAGKPTVVAGFFSSILGDISPNLRGARCEFSGNECDNQFLICAALERCFAQGPGNDMFESARIIGERVYQGAMEALHKPGDELVGEIAVLHQFVDMPEQAVPRYDPLIQNFNVSETVTGCVPAMGYSFASGTIDGANVLNITQGTIHGNPLLDSIAGIVALPTPEDIECHAPKPILLATGRADFPIPWHPRIASISLIWLGGFTILGVPGEPTTMAGRRMKDVVGEAMQRRGYVPRIAVSALTNEYIHYVSTFEEYQVQRYEAASTIYGPHTLDIFLNKFYDFTVAAINGTNVPPGPEPADHVNGTITLIMPVVLDTSAIGRTFGDVIEQPPEVVNRGDTVRVVFVGANPRNDLRQESSYTVVERLELGQWLPVATDSDWDTKFHWEREGDSNTASRVTIEWHVPNDVISVPYRIVYRGAARSIVGGGVTQFEGVSRNFTIQF</sequence>
<evidence type="ECO:0000256" key="6">
    <source>
        <dbReference type="PIRSR" id="PIRSR606823-2"/>
    </source>
</evidence>
<dbReference type="EMBL" id="CAKXAJ010025582">
    <property type="protein sequence ID" value="CAH2241582.1"/>
    <property type="molecule type" value="Genomic_DNA"/>
</dbReference>
<keyword evidence="6" id="KW-0862">Zinc</keyword>
<organism evidence="11 12">
    <name type="scientific">Pararge aegeria aegeria</name>
    <dbReference type="NCBI Taxonomy" id="348720"/>
    <lineage>
        <taxon>Eukaryota</taxon>
        <taxon>Metazoa</taxon>
        <taxon>Ecdysozoa</taxon>
        <taxon>Arthropoda</taxon>
        <taxon>Hexapoda</taxon>
        <taxon>Insecta</taxon>
        <taxon>Pterygota</taxon>
        <taxon>Neoptera</taxon>
        <taxon>Endopterygota</taxon>
        <taxon>Lepidoptera</taxon>
        <taxon>Glossata</taxon>
        <taxon>Ditrysia</taxon>
        <taxon>Papilionoidea</taxon>
        <taxon>Nymphalidae</taxon>
        <taxon>Satyrinae</taxon>
        <taxon>Satyrini</taxon>
        <taxon>Parargina</taxon>
        <taxon>Pararge</taxon>
    </lineage>
</organism>
<dbReference type="GO" id="GO:0017040">
    <property type="term" value="F:N-acylsphingosine amidohydrolase activity"/>
    <property type="evidence" value="ECO:0007669"/>
    <property type="project" value="UniProtKB-UniRule"/>
</dbReference>
<feature type="active site" description="Nucleophile" evidence="5">
    <location>
        <position position="207"/>
    </location>
</feature>
<comment type="similarity">
    <text evidence="1 7">Belongs to the neutral ceramidase family.</text>
</comment>
<dbReference type="Proteomes" id="UP000838756">
    <property type="component" value="Unassembled WGS sequence"/>
</dbReference>
<dbReference type="InterPro" id="IPR031329">
    <property type="entry name" value="NEUT/ALK_ceramidase_N"/>
</dbReference>
<evidence type="ECO:0000259" key="9">
    <source>
        <dbReference type="Pfam" id="PF04734"/>
    </source>
</evidence>
<keyword evidence="6" id="KW-0479">Metal-binding</keyword>
<comment type="cofactor">
    <cofactor evidence="6">
        <name>Zn(2+)</name>
        <dbReference type="ChEBI" id="CHEBI:29105"/>
    </cofactor>
    <text evidence="6">Binds 1 zinc ion per subunit.</text>
</comment>
<gene>
    <name evidence="11" type="primary">jg3918</name>
    <name evidence="11" type="ORF">PAEG_LOCUS18009</name>
</gene>
<protein>
    <recommendedName>
        <fullName evidence="3 7">Neutral ceramidase</fullName>
        <ecNumber evidence="2 7">3.5.1.23</ecNumber>
    </recommendedName>
</protein>
<comment type="catalytic activity">
    <reaction evidence="7">
        <text>an N-acylsphing-4-enine + H2O = sphing-4-enine + a fatty acid</text>
        <dbReference type="Rhea" id="RHEA:20856"/>
        <dbReference type="ChEBI" id="CHEBI:15377"/>
        <dbReference type="ChEBI" id="CHEBI:28868"/>
        <dbReference type="ChEBI" id="CHEBI:52639"/>
        <dbReference type="ChEBI" id="CHEBI:57756"/>
        <dbReference type="EC" id="3.5.1.23"/>
    </reaction>
</comment>
<dbReference type="GO" id="GO:0046512">
    <property type="term" value="P:sphingosine biosynthetic process"/>
    <property type="evidence" value="ECO:0007669"/>
    <property type="project" value="TreeGrafter"/>
</dbReference>
<evidence type="ECO:0000256" key="8">
    <source>
        <dbReference type="SAM" id="Phobius"/>
    </source>
</evidence>
<dbReference type="EC" id="3.5.1.23" evidence="2 7"/>
<evidence type="ECO:0000256" key="4">
    <source>
        <dbReference type="ARBA" id="ARBA00022801"/>
    </source>
</evidence>
<keyword evidence="8" id="KW-1133">Transmembrane helix</keyword>
<feature type="domain" description="Neutral/alkaline non-lysosomal ceramidase N-terminal" evidence="9">
    <location>
        <begin position="57"/>
        <end position="124"/>
    </location>
</feature>
<proteinExistence type="inferred from homology"/>
<accession>A0A8S4RT67</accession>
<dbReference type="GO" id="GO:0042759">
    <property type="term" value="P:long-chain fatty acid biosynthetic process"/>
    <property type="evidence" value="ECO:0007669"/>
    <property type="project" value="TreeGrafter"/>
</dbReference>
<keyword evidence="12" id="KW-1185">Reference proteome</keyword>
<evidence type="ECO:0000259" key="10">
    <source>
        <dbReference type="Pfam" id="PF17048"/>
    </source>
</evidence>
<evidence type="ECO:0000256" key="5">
    <source>
        <dbReference type="PIRSR" id="PIRSR606823-1"/>
    </source>
</evidence>
<keyword evidence="7" id="KW-0746">Sphingolipid metabolism</keyword>
<dbReference type="OrthoDB" id="191371at2759"/>
<feature type="binding site" evidence="6">
    <location>
        <position position="436"/>
    </location>
    <ligand>
        <name>Zn(2+)</name>
        <dbReference type="ChEBI" id="CHEBI:29105"/>
    </ligand>
</feature>
<dbReference type="AlphaFoldDB" id="A0A8S4RT67"/>
<evidence type="ECO:0000256" key="2">
    <source>
        <dbReference type="ARBA" id="ARBA00011891"/>
    </source>
</evidence>
<dbReference type="PANTHER" id="PTHR12670">
    <property type="entry name" value="CERAMIDASE"/>
    <property type="match status" value="1"/>
</dbReference>
<keyword evidence="8" id="KW-0812">Transmembrane</keyword>
<dbReference type="InterPro" id="IPR006823">
    <property type="entry name" value="Ceramidase_alk"/>
</dbReference>
<evidence type="ECO:0000313" key="11">
    <source>
        <dbReference type="EMBL" id="CAH2241582.1"/>
    </source>
</evidence>
<evidence type="ECO:0000256" key="7">
    <source>
        <dbReference type="RuleBase" id="RU366019"/>
    </source>
</evidence>
<feature type="binding site" evidence="6">
    <location>
        <position position="156"/>
    </location>
    <ligand>
        <name>Zn(2+)</name>
        <dbReference type="ChEBI" id="CHEBI:29105"/>
    </ligand>
</feature>
<dbReference type="InterPro" id="IPR031331">
    <property type="entry name" value="NEUT/ALK_ceramidase_C"/>
</dbReference>
<keyword evidence="8" id="KW-0472">Membrane</keyword>
<keyword evidence="7" id="KW-0443">Lipid metabolism</keyword>
<name>A0A8S4RT67_9NEOP</name>
<dbReference type="Pfam" id="PF17048">
    <property type="entry name" value="Ceramidse_alk_C"/>
    <property type="match status" value="1"/>
</dbReference>
<dbReference type="PANTHER" id="PTHR12670:SF1">
    <property type="entry name" value="NEUTRAL CERAMIDASE"/>
    <property type="match status" value="1"/>
</dbReference>
<dbReference type="InterPro" id="IPR038445">
    <property type="entry name" value="NCDase_C_sf"/>
</dbReference>
<dbReference type="GO" id="GO:0016020">
    <property type="term" value="C:membrane"/>
    <property type="evidence" value="ECO:0007669"/>
    <property type="project" value="GOC"/>
</dbReference>
<feature type="domain" description="Neutral/alkaline non-lysosomal ceramidase N-terminal" evidence="9">
    <location>
        <begin position="126"/>
        <end position="464"/>
    </location>
</feature>